<reference evidence="2 3" key="1">
    <citation type="submission" date="2016-05" db="EMBL/GenBank/DDBJ databases">
        <title>Nuclear genome of Blastocystis sp. subtype 1 NandII.</title>
        <authorList>
            <person name="Gentekaki E."/>
            <person name="Curtis B."/>
            <person name="Stairs C."/>
            <person name="Eme L."/>
            <person name="Herman E."/>
            <person name="Klimes V."/>
            <person name="Arias M.C."/>
            <person name="Elias M."/>
            <person name="Hilliou F."/>
            <person name="Klute M."/>
            <person name="Malik S.-B."/>
            <person name="Pightling A."/>
            <person name="Rachubinski R."/>
            <person name="Salas D."/>
            <person name="Schlacht A."/>
            <person name="Suga H."/>
            <person name="Archibald J."/>
            <person name="Ball S.G."/>
            <person name="Clark G."/>
            <person name="Dacks J."/>
            <person name="Van Der Giezen M."/>
            <person name="Tsaousis A."/>
            <person name="Roger A."/>
        </authorList>
    </citation>
    <scope>NUCLEOTIDE SEQUENCE [LARGE SCALE GENOMIC DNA]</scope>
    <source>
        <strain evidence="3">ATCC 50177 / NandII</strain>
    </source>
</reference>
<proteinExistence type="predicted"/>
<keyword evidence="3" id="KW-1185">Reference proteome</keyword>
<dbReference type="EMBL" id="LXWW01000421">
    <property type="protein sequence ID" value="OAO13308.1"/>
    <property type="molecule type" value="Genomic_DNA"/>
</dbReference>
<dbReference type="Proteomes" id="UP000078348">
    <property type="component" value="Unassembled WGS sequence"/>
</dbReference>
<evidence type="ECO:0000256" key="1">
    <source>
        <dbReference type="SAM" id="Phobius"/>
    </source>
</evidence>
<evidence type="ECO:0000313" key="3">
    <source>
        <dbReference type="Proteomes" id="UP000078348"/>
    </source>
</evidence>
<keyword evidence="1" id="KW-1133">Transmembrane helix</keyword>
<sequence>MAFIDFIISIPYSKTTVISNKPYGIIEAYNYLYSLNGDAVSVYRIAREHSHYTSVQVRLSVPHSASYGLYRHLCTQNATKELAVFLVSNNDKGLKLDYLTEEGVLKCNILYDYGPYINYYEENYSHLVIVAVASTVGVVALGFVGWYSCIQIKRYRQEKQRARLITPVPHEVQELSYQAIVSV</sequence>
<dbReference type="OrthoDB" id="10515217at2759"/>
<name>A0A196S8F0_BLAHN</name>
<dbReference type="AlphaFoldDB" id="A0A196S8F0"/>
<protein>
    <submittedName>
        <fullName evidence="2">Uncharacterized protein</fullName>
    </submittedName>
</protein>
<keyword evidence="1" id="KW-0812">Transmembrane</keyword>
<feature type="transmembrane region" description="Helical" evidence="1">
    <location>
        <begin position="127"/>
        <end position="150"/>
    </location>
</feature>
<comment type="caution">
    <text evidence="2">The sequence shown here is derived from an EMBL/GenBank/DDBJ whole genome shotgun (WGS) entry which is preliminary data.</text>
</comment>
<evidence type="ECO:0000313" key="2">
    <source>
        <dbReference type="EMBL" id="OAO13308.1"/>
    </source>
</evidence>
<accession>A0A196S8F0</accession>
<keyword evidence="1" id="KW-0472">Membrane</keyword>
<organism evidence="2 3">
    <name type="scientific">Blastocystis sp. subtype 1 (strain ATCC 50177 / NandII)</name>
    <dbReference type="NCBI Taxonomy" id="478820"/>
    <lineage>
        <taxon>Eukaryota</taxon>
        <taxon>Sar</taxon>
        <taxon>Stramenopiles</taxon>
        <taxon>Bigyra</taxon>
        <taxon>Opalozoa</taxon>
        <taxon>Opalinata</taxon>
        <taxon>Blastocystidae</taxon>
        <taxon>Blastocystis</taxon>
    </lineage>
</organism>
<gene>
    <name evidence="2" type="ORF">AV274_4983</name>
</gene>